<comment type="caution">
    <text evidence="5">The sequence shown here is derived from an EMBL/GenBank/DDBJ whole genome shotgun (WGS) entry which is preliminary data.</text>
</comment>
<dbReference type="RefSeq" id="WP_246974669.1">
    <property type="nucleotide sequence ID" value="NZ_CP095397.1"/>
</dbReference>
<sequence length="245" mass="27783">MRELVFQIEYDHGADPVMDVFIEQPELRARSLACHASLRGVWRLDWITGPPAAVETLEDVFLDDEHCNDCLRTPGCTASPTYDVVSETAGGKVIYTSRTETDRCSSIPRLAREWLEGGLLFQATRSHDSYEWHVLMQRGDAVGQLTDAIQRSLGMQRRFDLRYLGEVTERERHLLTGPPLPYEQRLALERAVETGYYETPRETTLEELAADLEVPRSTLSYRLRRAEARLVRAFAAPLGDAPSSD</sequence>
<dbReference type="PANTHER" id="PTHR34236:SF1">
    <property type="entry name" value="DIMETHYL SULFOXIDE REDUCTASE TRANSCRIPTIONAL ACTIVATOR"/>
    <property type="match status" value="1"/>
</dbReference>
<gene>
    <name evidence="5" type="ORF">ACFOZ7_09460</name>
</gene>
<reference evidence="5 6" key="1">
    <citation type="journal article" date="2014" name="Int. J. Syst. Evol. Microbiol.">
        <title>Complete genome sequence of Corynebacterium casei LMG S-19264T (=DSM 44701T), isolated from a smear-ripened cheese.</title>
        <authorList>
            <consortium name="US DOE Joint Genome Institute (JGI-PGF)"/>
            <person name="Walter F."/>
            <person name="Albersmeier A."/>
            <person name="Kalinowski J."/>
            <person name="Ruckert C."/>
        </authorList>
    </citation>
    <scope>NUCLEOTIDE SEQUENCE [LARGE SCALE GENOMIC DNA]</scope>
    <source>
        <strain evidence="5 6">IBRC-M 10912</strain>
    </source>
</reference>
<organism evidence="5 6">
    <name type="scientific">Natribaculum luteum</name>
    <dbReference type="NCBI Taxonomy" id="1586232"/>
    <lineage>
        <taxon>Archaea</taxon>
        <taxon>Methanobacteriati</taxon>
        <taxon>Methanobacteriota</taxon>
        <taxon>Stenosarchaea group</taxon>
        <taxon>Halobacteria</taxon>
        <taxon>Halobacteriales</taxon>
        <taxon>Natrialbaceae</taxon>
        <taxon>Natribaculum</taxon>
    </lineage>
</organism>
<dbReference type="Proteomes" id="UP001595821">
    <property type="component" value="Unassembled WGS sequence"/>
</dbReference>
<accession>A0ABD5NYT0</accession>
<evidence type="ECO:0000259" key="3">
    <source>
        <dbReference type="Pfam" id="PF04967"/>
    </source>
</evidence>
<evidence type="ECO:0000256" key="1">
    <source>
        <dbReference type="ARBA" id="ARBA00023015"/>
    </source>
</evidence>
<protein>
    <submittedName>
        <fullName evidence="5">Helix-turn-helix domain-containing protein</fullName>
    </submittedName>
</protein>
<evidence type="ECO:0000259" key="4">
    <source>
        <dbReference type="Pfam" id="PF24281"/>
    </source>
</evidence>
<dbReference type="Pfam" id="PF04967">
    <property type="entry name" value="HTH_10"/>
    <property type="match status" value="1"/>
</dbReference>
<feature type="domain" description="HTH bat-type" evidence="3">
    <location>
        <begin position="184"/>
        <end position="231"/>
    </location>
</feature>
<proteinExistence type="predicted"/>
<dbReference type="InterPro" id="IPR007050">
    <property type="entry name" value="HTH_bacterioopsin"/>
</dbReference>
<evidence type="ECO:0000256" key="2">
    <source>
        <dbReference type="ARBA" id="ARBA00023163"/>
    </source>
</evidence>
<dbReference type="InterPro" id="IPR056529">
    <property type="entry name" value="HVO_2928_N"/>
</dbReference>
<dbReference type="AlphaFoldDB" id="A0ABD5NYT0"/>
<evidence type="ECO:0000313" key="5">
    <source>
        <dbReference type="EMBL" id="MFC4247221.1"/>
    </source>
</evidence>
<name>A0ABD5NYT0_9EURY</name>
<keyword evidence="1" id="KW-0805">Transcription regulation</keyword>
<dbReference type="PANTHER" id="PTHR34236">
    <property type="entry name" value="DIMETHYL SULFOXIDE REDUCTASE TRANSCRIPTIONAL ACTIVATOR"/>
    <property type="match status" value="1"/>
</dbReference>
<feature type="domain" description="HVO-2928 N-terminal" evidence="4">
    <location>
        <begin position="3"/>
        <end position="169"/>
    </location>
</feature>
<dbReference type="EMBL" id="JBHSDJ010000029">
    <property type="protein sequence ID" value="MFC4247221.1"/>
    <property type="molecule type" value="Genomic_DNA"/>
</dbReference>
<dbReference type="GeneID" id="71853866"/>
<dbReference type="Pfam" id="PF24281">
    <property type="entry name" value="HVO_2928_N"/>
    <property type="match status" value="1"/>
</dbReference>
<evidence type="ECO:0000313" key="6">
    <source>
        <dbReference type="Proteomes" id="UP001595821"/>
    </source>
</evidence>
<keyword evidence="2" id="KW-0804">Transcription</keyword>